<dbReference type="InterPro" id="IPR018203">
    <property type="entry name" value="GDP_dissociation_inhibitor"/>
</dbReference>
<dbReference type="EMBL" id="PJQY01001317">
    <property type="protein sequence ID" value="PQQ03687.1"/>
    <property type="molecule type" value="Genomic_DNA"/>
</dbReference>
<gene>
    <name evidence="2" type="ORF">Pyn_40623</name>
</gene>
<dbReference type="OrthoDB" id="1740452at2759"/>
<organism evidence="2 3">
    <name type="scientific">Prunus yedoensis var. nudiflora</name>
    <dbReference type="NCBI Taxonomy" id="2094558"/>
    <lineage>
        <taxon>Eukaryota</taxon>
        <taxon>Viridiplantae</taxon>
        <taxon>Streptophyta</taxon>
        <taxon>Embryophyta</taxon>
        <taxon>Tracheophyta</taxon>
        <taxon>Spermatophyta</taxon>
        <taxon>Magnoliopsida</taxon>
        <taxon>eudicotyledons</taxon>
        <taxon>Gunneridae</taxon>
        <taxon>Pentapetalae</taxon>
        <taxon>rosids</taxon>
        <taxon>fabids</taxon>
        <taxon>Rosales</taxon>
        <taxon>Rosaceae</taxon>
        <taxon>Amygdaloideae</taxon>
        <taxon>Amygdaleae</taxon>
        <taxon>Prunus</taxon>
    </lineage>
</organism>
<reference evidence="2 3" key="1">
    <citation type="submission" date="2018-02" db="EMBL/GenBank/DDBJ databases">
        <title>Draft genome of wild Prunus yedoensis var. nudiflora.</title>
        <authorList>
            <person name="Baek S."/>
            <person name="Kim J.-H."/>
            <person name="Choi K."/>
            <person name="Kim G.-B."/>
            <person name="Cho A."/>
            <person name="Jang H."/>
            <person name="Shin C.-H."/>
            <person name="Yu H.-J."/>
            <person name="Mun J.-H."/>
        </authorList>
    </citation>
    <scope>NUCLEOTIDE SEQUENCE [LARGE SCALE GENOMIC DNA]</scope>
    <source>
        <strain evidence="3">cv. Jeju island</strain>
        <tissue evidence="2">Leaf</tissue>
    </source>
</reference>
<dbReference type="Gene3D" id="3.50.50.60">
    <property type="entry name" value="FAD/NAD(P)-binding domain"/>
    <property type="match status" value="1"/>
</dbReference>
<dbReference type="PRINTS" id="PR00891">
    <property type="entry name" value="RABGDIREP"/>
</dbReference>
<dbReference type="InterPro" id="IPR036188">
    <property type="entry name" value="FAD/NAD-bd_sf"/>
</dbReference>
<sequence>MTLETLPQGIEHLTQLQRYRFRNVSELYMESIKEGGVDHARMQLVDERCKKYTAMDEEYDVIVLGKGLKECILSGLLSVDGLKVKLM</sequence>
<dbReference type="Pfam" id="PF00996">
    <property type="entry name" value="GDI"/>
    <property type="match status" value="1"/>
</dbReference>
<protein>
    <submittedName>
        <fullName evidence="2">Uncharacterized protein</fullName>
    </submittedName>
</protein>
<evidence type="ECO:0000256" key="1">
    <source>
        <dbReference type="ARBA" id="ARBA00005593"/>
    </source>
</evidence>
<name>A0A314YCE7_PRUYE</name>
<dbReference type="GO" id="GO:0005092">
    <property type="term" value="F:GDP-dissociation inhibitor activity"/>
    <property type="evidence" value="ECO:0007669"/>
    <property type="project" value="InterPro"/>
</dbReference>
<evidence type="ECO:0000313" key="2">
    <source>
        <dbReference type="EMBL" id="PQQ03687.1"/>
    </source>
</evidence>
<dbReference type="Proteomes" id="UP000250321">
    <property type="component" value="Unassembled WGS sequence"/>
</dbReference>
<proteinExistence type="inferred from homology"/>
<comment type="caution">
    <text evidence="2">The sequence shown here is derived from an EMBL/GenBank/DDBJ whole genome shotgun (WGS) entry which is preliminary data.</text>
</comment>
<comment type="similarity">
    <text evidence="1">Belongs to the Rab GDI family.</text>
</comment>
<dbReference type="GO" id="GO:0007264">
    <property type="term" value="P:small GTPase-mediated signal transduction"/>
    <property type="evidence" value="ECO:0007669"/>
    <property type="project" value="InterPro"/>
</dbReference>
<dbReference type="AlphaFoldDB" id="A0A314YCE7"/>
<accession>A0A314YCE7</accession>
<keyword evidence="3" id="KW-1185">Reference proteome</keyword>
<evidence type="ECO:0000313" key="3">
    <source>
        <dbReference type="Proteomes" id="UP000250321"/>
    </source>
</evidence>
<dbReference type="STRING" id="2094558.A0A314YCE7"/>